<organism evidence="1 2">
    <name type="scientific">Salinithrix halophila</name>
    <dbReference type="NCBI Taxonomy" id="1485204"/>
    <lineage>
        <taxon>Bacteria</taxon>
        <taxon>Bacillati</taxon>
        <taxon>Bacillota</taxon>
        <taxon>Bacilli</taxon>
        <taxon>Bacillales</taxon>
        <taxon>Thermoactinomycetaceae</taxon>
        <taxon>Salinithrix</taxon>
    </lineage>
</organism>
<keyword evidence="2" id="KW-1185">Reference proteome</keyword>
<dbReference type="EMBL" id="JBHSAP010000007">
    <property type="protein sequence ID" value="MFC4075629.1"/>
    <property type="molecule type" value="Genomic_DNA"/>
</dbReference>
<dbReference type="Proteomes" id="UP001595843">
    <property type="component" value="Unassembled WGS sequence"/>
</dbReference>
<evidence type="ECO:0000313" key="1">
    <source>
        <dbReference type="EMBL" id="MFC4075629.1"/>
    </source>
</evidence>
<proteinExistence type="predicted"/>
<gene>
    <name evidence="1" type="ORF">ACFOUO_02275</name>
</gene>
<dbReference type="InterPro" id="IPR025047">
    <property type="entry name" value="DUF3986"/>
</dbReference>
<dbReference type="Pfam" id="PF13143">
    <property type="entry name" value="DUF3986"/>
    <property type="match status" value="1"/>
</dbReference>
<name>A0ABV8JI43_9BACL</name>
<protein>
    <submittedName>
        <fullName evidence="1">DUF3986 family protein</fullName>
    </submittedName>
</protein>
<comment type="caution">
    <text evidence="1">The sequence shown here is derived from an EMBL/GenBank/DDBJ whole genome shotgun (WGS) entry which is preliminary data.</text>
</comment>
<sequence length="96" mass="11813">MIPDYLDTHHWHIGYYQENLPTIEATAFQRTKDNYWDVYFNFEEYGLKVPIYIKDEDKWDEYGYKIMTVQKADIDEEEMNTLFSNWLKQNCNHRFG</sequence>
<reference evidence="2" key="1">
    <citation type="journal article" date="2019" name="Int. J. Syst. Evol. Microbiol.">
        <title>The Global Catalogue of Microorganisms (GCM) 10K type strain sequencing project: providing services to taxonomists for standard genome sequencing and annotation.</title>
        <authorList>
            <consortium name="The Broad Institute Genomics Platform"/>
            <consortium name="The Broad Institute Genome Sequencing Center for Infectious Disease"/>
            <person name="Wu L."/>
            <person name="Ma J."/>
        </authorList>
    </citation>
    <scope>NUCLEOTIDE SEQUENCE [LARGE SCALE GENOMIC DNA]</scope>
    <source>
        <strain evidence="2">IBRC-M 10813</strain>
    </source>
</reference>
<dbReference type="RefSeq" id="WP_380701740.1">
    <property type="nucleotide sequence ID" value="NZ_JBHSAP010000007.1"/>
</dbReference>
<accession>A0ABV8JI43</accession>
<evidence type="ECO:0000313" key="2">
    <source>
        <dbReference type="Proteomes" id="UP001595843"/>
    </source>
</evidence>